<keyword evidence="2" id="KW-1185">Reference proteome</keyword>
<dbReference type="GeneID" id="66109952"/>
<dbReference type="AlphaFoldDB" id="A0A9P7VFN0"/>
<comment type="caution">
    <text evidence="1">The sequence shown here is derived from an EMBL/GenBank/DDBJ whole genome shotgun (WGS) entry which is preliminary data.</text>
</comment>
<reference evidence="1" key="1">
    <citation type="submission" date="2020-11" db="EMBL/GenBank/DDBJ databases">
        <title>Adaptations for nitrogen fixation in a non-lichenized fungal sporocarp promotes dispersal by wood-feeding termites.</title>
        <authorList>
            <consortium name="DOE Joint Genome Institute"/>
            <person name="Koch R.A."/>
            <person name="Yoon G."/>
            <person name="Arayal U."/>
            <person name="Lail K."/>
            <person name="Amirebrahimi M."/>
            <person name="Labutti K."/>
            <person name="Lipzen A."/>
            <person name="Riley R."/>
            <person name="Barry K."/>
            <person name="Henrissat B."/>
            <person name="Grigoriev I.V."/>
            <person name="Herr J.R."/>
            <person name="Aime M.C."/>
        </authorList>
    </citation>
    <scope>NUCLEOTIDE SEQUENCE</scope>
    <source>
        <strain evidence="1">MCA 3950</strain>
    </source>
</reference>
<dbReference type="RefSeq" id="XP_043032786.1">
    <property type="nucleotide sequence ID" value="XM_043187655.1"/>
</dbReference>
<sequence length="73" mass="8570">MGLEGSNSMNHMIVSLTGCQELPQLWYSPVVAFIVLRDEYLMKYTNVERHHLDVFRRFFMTHPSPSFVSLVEH</sequence>
<accession>A0A9P7VFN0</accession>
<evidence type="ECO:0000313" key="1">
    <source>
        <dbReference type="EMBL" id="KAG7439286.1"/>
    </source>
</evidence>
<protein>
    <submittedName>
        <fullName evidence="1">Uncharacterized protein</fullName>
    </submittedName>
</protein>
<name>A0A9P7VFN0_9AGAR</name>
<evidence type="ECO:0000313" key="2">
    <source>
        <dbReference type="Proteomes" id="UP000812287"/>
    </source>
</evidence>
<organism evidence="1 2">
    <name type="scientific">Guyanagaster necrorhizus</name>
    <dbReference type="NCBI Taxonomy" id="856835"/>
    <lineage>
        <taxon>Eukaryota</taxon>
        <taxon>Fungi</taxon>
        <taxon>Dikarya</taxon>
        <taxon>Basidiomycota</taxon>
        <taxon>Agaricomycotina</taxon>
        <taxon>Agaricomycetes</taxon>
        <taxon>Agaricomycetidae</taxon>
        <taxon>Agaricales</taxon>
        <taxon>Marasmiineae</taxon>
        <taxon>Physalacriaceae</taxon>
        <taxon>Guyanagaster</taxon>
    </lineage>
</organism>
<dbReference type="EMBL" id="MU250602">
    <property type="protein sequence ID" value="KAG7439286.1"/>
    <property type="molecule type" value="Genomic_DNA"/>
</dbReference>
<gene>
    <name evidence="1" type="ORF">BT62DRAFT_939110</name>
</gene>
<proteinExistence type="predicted"/>
<dbReference type="Proteomes" id="UP000812287">
    <property type="component" value="Unassembled WGS sequence"/>
</dbReference>